<feature type="region of interest" description="Disordered" evidence="1">
    <location>
        <begin position="540"/>
        <end position="598"/>
    </location>
</feature>
<dbReference type="STRING" id="436010.A0A166U1X6"/>
<feature type="compositionally biased region" description="Basic and acidic residues" evidence="1">
    <location>
        <begin position="77"/>
        <end position="91"/>
    </location>
</feature>
<dbReference type="AlphaFoldDB" id="A0A166U1X6"/>
<name>A0A166U1X6_9AGAM</name>
<evidence type="ECO:0000256" key="1">
    <source>
        <dbReference type="SAM" id="MobiDB-lite"/>
    </source>
</evidence>
<evidence type="ECO:0000313" key="3">
    <source>
        <dbReference type="Proteomes" id="UP000076532"/>
    </source>
</evidence>
<dbReference type="OrthoDB" id="3362817at2759"/>
<keyword evidence="3" id="KW-1185">Reference proteome</keyword>
<reference evidence="2 3" key="1">
    <citation type="journal article" date="2016" name="Mol. Biol. Evol.">
        <title>Comparative Genomics of Early-Diverging Mushroom-Forming Fungi Provides Insights into the Origins of Lignocellulose Decay Capabilities.</title>
        <authorList>
            <person name="Nagy L.G."/>
            <person name="Riley R."/>
            <person name="Tritt A."/>
            <person name="Adam C."/>
            <person name="Daum C."/>
            <person name="Floudas D."/>
            <person name="Sun H."/>
            <person name="Yadav J.S."/>
            <person name="Pangilinan J."/>
            <person name="Larsson K.H."/>
            <person name="Matsuura K."/>
            <person name="Barry K."/>
            <person name="Labutti K."/>
            <person name="Kuo R."/>
            <person name="Ohm R.A."/>
            <person name="Bhattacharya S.S."/>
            <person name="Shirouzu T."/>
            <person name="Yoshinaga Y."/>
            <person name="Martin F.M."/>
            <person name="Grigoriev I.V."/>
            <person name="Hibbett D.S."/>
        </authorList>
    </citation>
    <scope>NUCLEOTIDE SEQUENCE [LARGE SCALE GENOMIC DNA]</scope>
    <source>
        <strain evidence="2 3">CBS 109695</strain>
    </source>
</reference>
<gene>
    <name evidence="2" type="ORF">FIBSPDRAFT_945253</name>
</gene>
<evidence type="ECO:0000313" key="2">
    <source>
        <dbReference type="EMBL" id="KZP31227.1"/>
    </source>
</evidence>
<feature type="compositionally biased region" description="Basic residues" evidence="1">
    <location>
        <begin position="52"/>
        <end position="62"/>
    </location>
</feature>
<sequence>MSASLLRQLASTRIPCSSSAIYRSRRCFAQVATLAAEPSPSISDAAPETKPAAKKPRAKKATAKTGEEKPKKKAKPKKSDEDTRPRGDPLAEAKSTKYLEWLKETASPLNPDDLERYRPSRVPANVESAAYAEQYDKLVEKLCRSWLREQLWDFNVMFEFNPRSSNTKHQLAEAIVERRWNWPRLKDVERAKRERTEISQQEFPIQPIQLFLLLGKDGSELLQMSKDFNVHISVNRDPLSLRVEGLMPSLKALAQYITTVKKSIVEDIIKIPGGKPINVDLLQPISRLSGAYVENTTASGVVRICAKDTTSLQVAKGLATRSAFESTEALRTALISYLPTSNAVSVALSPPKYSLYPFLSPRPLPWTMKTGGAFRIRRVAEWLGSDNQEDTLTTGGLAEGKGQIFGIDKQGRDLKETLFNQLPKSSKGSRVITASFGHVLFPSETASQRASIVPPLNGFWAFPRILEWIEKSRISPTFVPSLPVSFLHSAPKEQKFLVRFFYQAFQQSSVAAGNSKLSWPSKPSRVLKYEVVLAHSQNLAEPPASQTEAAKCSDAEPASATSTDFGVPVAHGSTEYAAPGPNVSELPSGPDASTGSAAAVDLSGSGAARCWTGVETTANIVLPDRPMDIRMSAFDHIAVTQDQEPNELQSYCSNLQLFLQGQPDADGEQPVAPSPPSSFKFEGENFVLHKSFSVRQSLEVFPGSPEALAGHVLSESILDLESQQKSTACEASAFICFFIWLHQQHI</sequence>
<protein>
    <submittedName>
        <fullName evidence="2">Uncharacterized protein</fullName>
    </submittedName>
</protein>
<feature type="region of interest" description="Disordered" evidence="1">
    <location>
        <begin position="33"/>
        <end position="91"/>
    </location>
</feature>
<dbReference type="Proteomes" id="UP000076532">
    <property type="component" value="Unassembled WGS sequence"/>
</dbReference>
<proteinExistence type="predicted"/>
<organism evidence="2 3">
    <name type="scientific">Athelia psychrophila</name>
    <dbReference type="NCBI Taxonomy" id="1759441"/>
    <lineage>
        <taxon>Eukaryota</taxon>
        <taxon>Fungi</taxon>
        <taxon>Dikarya</taxon>
        <taxon>Basidiomycota</taxon>
        <taxon>Agaricomycotina</taxon>
        <taxon>Agaricomycetes</taxon>
        <taxon>Agaricomycetidae</taxon>
        <taxon>Atheliales</taxon>
        <taxon>Atheliaceae</taxon>
        <taxon>Athelia</taxon>
    </lineage>
</organism>
<accession>A0A166U1X6</accession>
<dbReference type="EMBL" id="KV417490">
    <property type="protein sequence ID" value="KZP31227.1"/>
    <property type="molecule type" value="Genomic_DNA"/>
</dbReference>